<dbReference type="InterPro" id="IPR036610">
    <property type="entry name" value="PEBP-like_sf"/>
</dbReference>
<comment type="caution">
    <text evidence="2">The sequence shown here is derived from an EMBL/GenBank/DDBJ whole genome shotgun (WGS) entry which is preliminary data.</text>
</comment>
<evidence type="ECO:0000313" key="2">
    <source>
        <dbReference type="EMBL" id="KXA17471.1"/>
    </source>
</evidence>
<dbReference type="OrthoDB" id="9797506at2"/>
<name>A0A133NMG6_GARVA</name>
<dbReference type="AlphaFoldDB" id="A0A133NMG6"/>
<comment type="similarity">
    <text evidence="1">Belongs to the UPF0098 family.</text>
</comment>
<dbReference type="SUPFAM" id="SSF49777">
    <property type="entry name" value="PEBP-like"/>
    <property type="match status" value="1"/>
</dbReference>
<sequence length="183" mass="20969">MDISTDFTTIPSNFAKDAPNENKVDGVPVVSFPFYVNNLPDFVHYLHWRFVDDDAIPVCGFQWIHWTVANLPVESLMFDFNDSRALQIPQDFSRTMPTMIPEAVQGRNSQASRFVGCTNPAVTMRYNGPQPPDKDHDYMLEVFGTQEPLKNLKEGFYLNELINEIRHCKSYVDVNGLYLRGEA</sequence>
<dbReference type="InterPro" id="IPR008914">
    <property type="entry name" value="PEBP"/>
</dbReference>
<dbReference type="PATRIC" id="fig|2702.99.peg.1123"/>
<dbReference type="EMBL" id="LRQA01000055">
    <property type="protein sequence ID" value="KXA17471.1"/>
    <property type="molecule type" value="Genomic_DNA"/>
</dbReference>
<accession>A0A133NMG6</accession>
<evidence type="ECO:0000256" key="1">
    <source>
        <dbReference type="ARBA" id="ARBA00007120"/>
    </source>
</evidence>
<dbReference type="NCBIfam" id="TIGR00481">
    <property type="entry name" value="YbhB/YbcL family Raf kinase inhibitor-like protein"/>
    <property type="match status" value="1"/>
</dbReference>
<proteinExistence type="inferred from homology"/>
<reference evidence="2 3" key="1">
    <citation type="submission" date="2016-01" db="EMBL/GenBank/DDBJ databases">
        <authorList>
            <person name="Oliw E.H."/>
        </authorList>
    </citation>
    <scope>NUCLEOTIDE SEQUENCE [LARGE SCALE GENOMIC DNA]</scope>
    <source>
        <strain evidence="2 3">GED7760B</strain>
    </source>
</reference>
<dbReference type="RefSeq" id="WP_060787244.1">
    <property type="nucleotide sequence ID" value="NZ_JBLLPD010000009.1"/>
</dbReference>
<gene>
    <name evidence="2" type="ORF">HMPREF3216_01149</name>
</gene>
<dbReference type="Pfam" id="PF01161">
    <property type="entry name" value="PBP"/>
    <property type="match status" value="1"/>
</dbReference>
<organism evidence="2 3">
    <name type="scientific">Gardnerella vaginalis</name>
    <dbReference type="NCBI Taxonomy" id="2702"/>
    <lineage>
        <taxon>Bacteria</taxon>
        <taxon>Bacillati</taxon>
        <taxon>Actinomycetota</taxon>
        <taxon>Actinomycetes</taxon>
        <taxon>Bifidobacteriales</taxon>
        <taxon>Bifidobacteriaceae</taxon>
        <taxon>Gardnerella</taxon>
    </lineage>
</organism>
<dbReference type="Gene3D" id="3.90.280.10">
    <property type="entry name" value="PEBP-like"/>
    <property type="match status" value="1"/>
</dbReference>
<dbReference type="CDD" id="cd00865">
    <property type="entry name" value="PEBP_bact_arch"/>
    <property type="match status" value="1"/>
</dbReference>
<protein>
    <submittedName>
        <fullName evidence="2">Raf-like protein</fullName>
    </submittedName>
</protein>
<dbReference type="InterPro" id="IPR005247">
    <property type="entry name" value="YbhB_YbcL/LppC-like"/>
</dbReference>
<evidence type="ECO:0000313" key="3">
    <source>
        <dbReference type="Proteomes" id="UP000070558"/>
    </source>
</evidence>
<dbReference type="Proteomes" id="UP000070558">
    <property type="component" value="Unassembled WGS sequence"/>
</dbReference>